<feature type="signal peptide" evidence="4">
    <location>
        <begin position="1"/>
        <end position="25"/>
    </location>
</feature>
<dbReference type="EMBL" id="JACJID010000003">
    <property type="protein sequence ID" value="MBA8927363.1"/>
    <property type="molecule type" value="Genomic_DNA"/>
</dbReference>
<dbReference type="InterPro" id="IPR015882">
    <property type="entry name" value="HEX_bac_N"/>
</dbReference>
<dbReference type="InterPro" id="IPR025705">
    <property type="entry name" value="Beta_hexosaminidase_sua/sub"/>
</dbReference>
<protein>
    <submittedName>
        <fullName evidence="6">Hexosaminidase</fullName>
        <ecNumber evidence="6">3.2.1.52</ecNumber>
    </submittedName>
</protein>
<dbReference type="SUPFAM" id="SSF51445">
    <property type="entry name" value="(Trans)glycosidases"/>
    <property type="match status" value="1"/>
</dbReference>
<dbReference type="Pfam" id="PF00728">
    <property type="entry name" value="Glyco_hydro_20"/>
    <property type="match status" value="1"/>
</dbReference>
<evidence type="ECO:0000259" key="5">
    <source>
        <dbReference type="PROSITE" id="PS50022"/>
    </source>
</evidence>
<keyword evidence="3 6" id="KW-0326">Glycosidase</keyword>
<keyword evidence="4" id="KW-0732">Signal</keyword>
<evidence type="ECO:0000313" key="7">
    <source>
        <dbReference type="Proteomes" id="UP000517916"/>
    </source>
</evidence>
<dbReference type="Pfam" id="PF02838">
    <property type="entry name" value="Glyco_hydro_20b"/>
    <property type="match status" value="1"/>
</dbReference>
<dbReference type="InterPro" id="IPR029018">
    <property type="entry name" value="Hex-like_dom2"/>
</dbReference>
<dbReference type="InterPro" id="IPR000421">
    <property type="entry name" value="FA58C"/>
</dbReference>
<dbReference type="RefSeq" id="WP_182838302.1">
    <property type="nucleotide sequence ID" value="NZ_BAAABQ010000057.1"/>
</dbReference>
<dbReference type="EC" id="3.2.1.52" evidence="6"/>
<accession>A0ABR6BKF0</accession>
<keyword evidence="7" id="KW-1185">Reference proteome</keyword>
<dbReference type="PANTHER" id="PTHR43678:SF1">
    <property type="entry name" value="BETA-N-ACETYLHEXOSAMINIDASE"/>
    <property type="match status" value="1"/>
</dbReference>
<dbReference type="InterPro" id="IPR008979">
    <property type="entry name" value="Galactose-bd-like_sf"/>
</dbReference>
<sequence length="622" mass="67253">MASTPARLSAAILLALTLITPSAHAGAAPAANTKPSTIPALRQWTGGTGSFTFGPGSRVVLGSTALSGTANTLAADLKSLYGRDFTPVVDTPRPGDVYLALGGADPQEGYTLSITDRVTITAPTDTGVFNGTRTVLQLLHQGASVPQGSARDWPSYPQRGLMVDDGRKFFTLDWLINQVRELAYLKMNYLHLHLSDNEGFRVESTSHPEVVSTEHLSKAEVRTLLAVAAAYHVTVVPEIDMPGHLRAVLNAHPDLRLTGADGSVSTDFIDLSKDGSYALLKDLITEYAELFPGPYFHIGADEYVGNYGNYPQVLAYAKQHYGANAVAKDAYLGFVNWADDLVRASGKTTRAWNDGLYGGSAVTVHPDVLVEFWYNYGLSPQQLVDGGHQIMNSSYTPTYYVLGRGKASPATTYEQWTPNLFQGNQSLTDPSRNLGEKVHVWCDFPDAETEAHVASGIRDLLRVVAQQTWGSAKPADGYSAFQDVIGLIGRNPAWPVGNLAANRPITVSSTETPDFPGYNAVDGDYATRWSSAYGDGEWITVDLGSVHAVSRVKLSWETAYGKAYQVQTSVDGTNWNTIYSTNAGRGGTEDLTGLTGSGRYVRMQGVTRATGWGYSLYEFEVY</sequence>
<dbReference type="Pfam" id="PF00754">
    <property type="entry name" value="F5_F8_type_C"/>
    <property type="match status" value="1"/>
</dbReference>
<dbReference type="PANTHER" id="PTHR43678">
    <property type="entry name" value="PUTATIVE (AFU_ORTHOLOGUE AFUA_2G00640)-RELATED"/>
    <property type="match status" value="1"/>
</dbReference>
<dbReference type="PRINTS" id="PR00738">
    <property type="entry name" value="GLHYDRLASE20"/>
</dbReference>
<reference evidence="6 7" key="1">
    <citation type="submission" date="2020-08" db="EMBL/GenBank/DDBJ databases">
        <title>Genomic Encyclopedia of Archaeal and Bacterial Type Strains, Phase II (KMG-II): from individual species to whole genera.</title>
        <authorList>
            <person name="Goeker M."/>
        </authorList>
    </citation>
    <scope>NUCLEOTIDE SEQUENCE [LARGE SCALE GENOMIC DNA]</scope>
    <source>
        <strain evidence="6 7">DSM 43850</strain>
    </source>
</reference>
<dbReference type="SUPFAM" id="SSF55545">
    <property type="entry name" value="beta-N-acetylhexosaminidase-like domain"/>
    <property type="match status" value="1"/>
</dbReference>
<comment type="similarity">
    <text evidence="1">Belongs to the glycosyl hydrolase 20 family.</text>
</comment>
<organism evidence="6 7">
    <name type="scientific">Kutzneria viridogrisea</name>
    <dbReference type="NCBI Taxonomy" id="47990"/>
    <lineage>
        <taxon>Bacteria</taxon>
        <taxon>Bacillati</taxon>
        <taxon>Actinomycetota</taxon>
        <taxon>Actinomycetes</taxon>
        <taxon>Pseudonocardiales</taxon>
        <taxon>Pseudonocardiaceae</taxon>
        <taxon>Kutzneria</taxon>
    </lineage>
</organism>
<dbReference type="Gene3D" id="3.30.379.10">
    <property type="entry name" value="Chitobiase/beta-hexosaminidase domain 2-like"/>
    <property type="match status" value="1"/>
</dbReference>
<dbReference type="GO" id="GO:0004563">
    <property type="term" value="F:beta-N-acetylhexosaminidase activity"/>
    <property type="evidence" value="ECO:0007669"/>
    <property type="project" value="UniProtKB-EC"/>
</dbReference>
<dbReference type="Proteomes" id="UP000517916">
    <property type="component" value="Unassembled WGS sequence"/>
</dbReference>
<dbReference type="Gene3D" id="2.60.120.260">
    <property type="entry name" value="Galactose-binding domain-like"/>
    <property type="match status" value="1"/>
</dbReference>
<dbReference type="InterPro" id="IPR017853">
    <property type="entry name" value="GH"/>
</dbReference>
<comment type="caution">
    <text evidence="6">The sequence shown here is derived from an EMBL/GenBank/DDBJ whole genome shotgun (WGS) entry which is preliminary data.</text>
</comment>
<dbReference type="InterPro" id="IPR015883">
    <property type="entry name" value="Glyco_hydro_20_cat"/>
</dbReference>
<evidence type="ECO:0000313" key="6">
    <source>
        <dbReference type="EMBL" id="MBA8927363.1"/>
    </source>
</evidence>
<name>A0ABR6BKF0_9PSEU</name>
<dbReference type="SUPFAM" id="SSF49785">
    <property type="entry name" value="Galactose-binding domain-like"/>
    <property type="match status" value="1"/>
</dbReference>
<dbReference type="Gene3D" id="3.20.20.80">
    <property type="entry name" value="Glycosidases"/>
    <property type="match status" value="1"/>
</dbReference>
<evidence type="ECO:0000256" key="3">
    <source>
        <dbReference type="ARBA" id="ARBA00023295"/>
    </source>
</evidence>
<evidence type="ECO:0000256" key="4">
    <source>
        <dbReference type="SAM" id="SignalP"/>
    </source>
</evidence>
<dbReference type="PROSITE" id="PS50022">
    <property type="entry name" value="FA58C_3"/>
    <property type="match status" value="1"/>
</dbReference>
<evidence type="ECO:0000256" key="2">
    <source>
        <dbReference type="ARBA" id="ARBA00022801"/>
    </source>
</evidence>
<keyword evidence="2 6" id="KW-0378">Hydrolase</keyword>
<gene>
    <name evidence="6" type="ORF">BC739_004569</name>
</gene>
<feature type="domain" description="F5/8 type C" evidence="5">
    <location>
        <begin position="480"/>
        <end position="622"/>
    </location>
</feature>
<dbReference type="InterPro" id="IPR052764">
    <property type="entry name" value="GH20_Enzymes"/>
</dbReference>
<feature type="chain" id="PRO_5045675093" evidence="4">
    <location>
        <begin position="26"/>
        <end position="622"/>
    </location>
</feature>
<dbReference type="CDD" id="cd06564">
    <property type="entry name" value="GH20_DspB_LnbB-like"/>
    <property type="match status" value="1"/>
</dbReference>
<evidence type="ECO:0000256" key="1">
    <source>
        <dbReference type="ARBA" id="ARBA00006285"/>
    </source>
</evidence>
<proteinExistence type="inferred from homology"/>